<feature type="compositionally biased region" description="Acidic residues" evidence="1">
    <location>
        <begin position="209"/>
        <end position="221"/>
    </location>
</feature>
<dbReference type="Proteomes" id="UP000823775">
    <property type="component" value="Unassembled WGS sequence"/>
</dbReference>
<evidence type="ECO:0000256" key="1">
    <source>
        <dbReference type="SAM" id="MobiDB-lite"/>
    </source>
</evidence>
<reference evidence="2 3" key="1">
    <citation type="journal article" date="2021" name="BMC Genomics">
        <title>Datura genome reveals duplications of psychoactive alkaloid biosynthetic genes and high mutation rate following tissue culture.</title>
        <authorList>
            <person name="Rajewski A."/>
            <person name="Carter-House D."/>
            <person name="Stajich J."/>
            <person name="Litt A."/>
        </authorList>
    </citation>
    <scope>NUCLEOTIDE SEQUENCE [LARGE SCALE GENOMIC DNA]</scope>
    <source>
        <strain evidence="2">AR-01</strain>
    </source>
</reference>
<proteinExistence type="predicted"/>
<feature type="region of interest" description="Disordered" evidence="1">
    <location>
        <begin position="158"/>
        <end position="234"/>
    </location>
</feature>
<evidence type="ECO:0000313" key="3">
    <source>
        <dbReference type="Proteomes" id="UP000823775"/>
    </source>
</evidence>
<feature type="compositionally biased region" description="Polar residues" evidence="1">
    <location>
        <begin position="172"/>
        <end position="185"/>
    </location>
</feature>
<accession>A0ABS8WM34</accession>
<comment type="caution">
    <text evidence="2">The sequence shown here is derived from an EMBL/GenBank/DDBJ whole genome shotgun (WGS) entry which is preliminary data.</text>
</comment>
<gene>
    <name evidence="2" type="ORF">HAX54_051186</name>
</gene>
<sequence>MRRLASEASLSHRDNILISPCHGLFRRTAPVPDQGTKTCLRHNLSEAVLSASPTQTWSGTGAVLLKSPWQGETRFSNIPFVLVTLRRYHGEQIVFGPPPDYADRLDLFVCHEVNEPCVVALSLEYGPHVIESGVLLNSGGGVGEEFFTLTFGSAKSSSPNLNSSNPHVGVGQPSNLPTKPSNPIGQSFHPLIESSNSSGQPSNPPIEPQTDDDPNGEEYEVGSERDSSKNSLENAQRQPLNCHCLTSYTTTVAPSVFLISPSAQLRVLNRKGQISLRKLKEKPQLQLKRKIFISANF</sequence>
<protein>
    <submittedName>
        <fullName evidence="2">Uncharacterized protein</fullName>
    </submittedName>
</protein>
<keyword evidence="3" id="KW-1185">Reference proteome</keyword>
<organism evidence="2 3">
    <name type="scientific">Datura stramonium</name>
    <name type="common">Jimsonweed</name>
    <name type="synonym">Common thornapple</name>
    <dbReference type="NCBI Taxonomy" id="4076"/>
    <lineage>
        <taxon>Eukaryota</taxon>
        <taxon>Viridiplantae</taxon>
        <taxon>Streptophyta</taxon>
        <taxon>Embryophyta</taxon>
        <taxon>Tracheophyta</taxon>
        <taxon>Spermatophyta</taxon>
        <taxon>Magnoliopsida</taxon>
        <taxon>eudicotyledons</taxon>
        <taxon>Gunneridae</taxon>
        <taxon>Pentapetalae</taxon>
        <taxon>asterids</taxon>
        <taxon>lamiids</taxon>
        <taxon>Solanales</taxon>
        <taxon>Solanaceae</taxon>
        <taxon>Solanoideae</taxon>
        <taxon>Datureae</taxon>
        <taxon>Datura</taxon>
    </lineage>
</organism>
<evidence type="ECO:0000313" key="2">
    <source>
        <dbReference type="EMBL" id="MCE3051915.1"/>
    </source>
</evidence>
<dbReference type="EMBL" id="JACEIK010009061">
    <property type="protein sequence ID" value="MCE3051915.1"/>
    <property type="molecule type" value="Genomic_DNA"/>
</dbReference>
<name>A0ABS8WM34_DATST</name>